<keyword evidence="8" id="KW-0804">Transcription</keyword>
<evidence type="ECO:0000259" key="11">
    <source>
        <dbReference type="Pfam" id="PF20644"/>
    </source>
</evidence>
<keyword evidence="13" id="KW-1185">Reference proteome</keyword>
<keyword evidence="6" id="KW-0805">Transcription regulation</keyword>
<dbReference type="GO" id="GO:0008270">
    <property type="term" value="F:zinc ion binding"/>
    <property type="evidence" value="ECO:0007669"/>
    <property type="project" value="UniProtKB-KW"/>
</dbReference>
<dbReference type="Pfam" id="PF11781">
    <property type="entry name" value="Zn_ribbon_RRN7"/>
    <property type="match status" value="1"/>
</dbReference>
<dbReference type="PANTHER" id="PTHR31576">
    <property type="entry name" value="TATA BOX-BINDING PROTEIN-ASSOCIATED FACTOR RNA POLYMERASE I SUBUNIT B"/>
    <property type="match status" value="1"/>
</dbReference>
<dbReference type="AlphaFoldDB" id="A0A4P6XN48"/>
<evidence type="ECO:0000256" key="5">
    <source>
        <dbReference type="ARBA" id="ARBA00022833"/>
    </source>
</evidence>
<evidence type="ECO:0000256" key="8">
    <source>
        <dbReference type="ARBA" id="ARBA00023163"/>
    </source>
</evidence>
<dbReference type="STRING" id="2163413.A0A4P6XN48"/>
<dbReference type="GO" id="GO:0070860">
    <property type="term" value="C:RNA polymerase I core factor complex"/>
    <property type="evidence" value="ECO:0007669"/>
    <property type="project" value="InterPro"/>
</dbReference>
<keyword evidence="3" id="KW-0479">Metal-binding</keyword>
<evidence type="ECO:0000313" key="13">
    <source>
        <dbReference type="Proteomes" id="UP000292447"/>
    </source>
</evidence>
<keyword evidence="5" id="KW-0862">Zinc</keyword>
<evidence type="ECO:0000256" key="2">
    <source>
        <dbReference type="ARBA" id="ARBA00006899"/>
    </source>
</evidence>
<dbReference type="InterPro" id="IPR033599">
    <property type="entry name" value="TAF1B/Rrn7"/>
</dbReference>
<evidence type="ECO:0000256" key="4">
    <source>
        <dbReference type="ARBA" id="ARBA00022771"/>
    </source>
</evidence>
<keyword evidence="12" id="KW-0648">Protein biosynthesis</keyword>
<dbReference type="GO" id="GO:0001164">
    <property type="term" value="F:RNA polymerase I core promoter sequence-specific DNA binding"/>
    <property type="evidence" value="ECO:0007669"/>
    <property type="project" value="InterPro"/>
</dbReference>
<evidence type="ECO:0000256" key="1">
    <source>
        <dbReference type="ARBA" id="ARBA00004604"/>
    </source>
</evidence>
<dbReference type="PANTHER" id="PTHR31576:SF2">
    <property type="entry name" value="TATA BOX-BINDING PROTEIN-ASSOCIATED FACTOR RNA POLYMERASE I SUBUNIT B"/>
    <property type="match status" value="1"/>
</dbReference>
<comment type="subcellular location">
    <subcellularLocation>
        <location evidence="1">Nucleus</location>
        <location evidence="1">Nucleolus</location>
    </subcellularLocation>
</comment>
<name>A0A4P6XN48_9ASCO</name>
<dbReference type="Pfam" id="PF20644">
    <property type="entry name" value="Rrn7_cyclin_N"/>
    <property type="match status" value="1"/>
</dbReference>
<accession>A0A4P6XN48</accession>
<dbReference type="InterPro" id="IPR048540">
    <property type="entry name" value="Rrn7_cyclin_N"/>
</dbReference>
<dbReference type="GO" id="GO:0042790">
    <property type="term" value="P:nucleolar large rRNA transcription by RNA polymerase I"/>
    <property type="evidence" value="ECO:0007669"/>
    <property type="project" value="TreeGrafter"/>
</dbReference>
<evidence type="ECO:0000259" key="10">
    <source>
        <dbReference type="Pfam" id="PF11781"/>
    </source>
</evidence>
<proteinExistence type="inferred from homology"/>
<feature type="domain" description="Rrn7/TAF1B N-terminal cyclin" evidence="11">
    <location>
        <begin position="152"/>
        <end position="198"/>
    </location>
</feature>
<dbReference type="InterPro" id="IPR021752">
    <property type="entry name" value="TF_Rrn7_Zf"/>
</dbReference>
<sequence length="465" mass="53449">MSQVKWIKGPICGIDNCRSRLYMRSAGRKFCQFGHVAEGNLDIEDEEGEAYSQTKRLNIQFTDTGFGSQTSVTNTPTTTILKGKGSQRYYGEKGHAYQYKCFQHILREITPKIVHYLYRDFGSDAVKSLVLSVDPIAKLFWVRCVKKTFTGTRPTVVDLFALVYLALRQLNRYPIFVDEYLEMMTKNKVPFFNAVDILTSDMRVVLPVNSSKLFNAQSAPLEDRFYVLVAKWSVILGVNSACVTPLDYSYPIVCKLLVDLRLPHVPQILVAYHELAHEFTKGHFVHKSISSVITVPEIQIVGLAYYAIRLYLLASSEVVDTEKWMKWLSKKDELLFFKNRFHSASSEDLMRLSEPQVNKYLDWMYESLIPSEYNEPDSEHLTLMQKKLDKIFPYAKTGTVEVDLAIGAPLGIVKNTISAAEIPYIDGVLESFICEKYGLRQSTLELMRERIDRDLHEKISYDIWR</sequence>
<gene>
    <name evidence="12" type="primary">MPUL0C08630</name>
    <name evidence="12" type="ORF">METSCH_C08630</name>
</gene>
<keyword evidence="12" id="KW-0396">Initiation factor</keyword>
<evidence type="ECO:0000256" key="9">
    <source>
        <dbReference type="ARBA" id="ARBA00023242"/>
    </source>
</evidence>
<keyword evidence="9" id="KW-0539">Nucleus</keyword>
<evidence type="ECO:0000256" key="7">
    <source>
        <dbReference type="ARBA" id="ARBA00023125"/>
    </source>
</evidence>
<evidence type="ECO:0000256" key="6">
    <source>
        <dbReference type="ARBA" id="ARBA00023015"/>
    </source>
</evidence>
<evidence type="ECO:0000256" key="3">
    <source>
        <dbReference type="ARBA" id="ARBA00022723"/>
    </source>
</evidence>
<organism evidence="12 13">
    <name type="scientific">Metschnikowia aff. pulcherrima</name>
    <dbReference type="NCBI Taxonomy" id="2163413"/>
    <lineage>
        <taxon>Eukaryota</taxon>
        <taxon>Fungi</taxon>
        <taxon>Dikarya</taxon>
        <taxon>Ascomycota</taxon>
        <taxon>Saccharomycotina</taxon>
        <taxon>Pichiomycetes</taxon>
        <taxon>Metschnikowiaceae</taxon>
        <taxon>Metschnikowia</taxon>
    </lineage>
</organism>
<dbReference type="Proteomes" id="UP000292447">
    <property type="component" value="Chromosome III"/>
</dbReference>
<reference evidence="13" key="1">
    <citation type="submission" date="2019-03" db="EMBL/GenBank/DDBJ databases">
        <title>Snf2 controls pulcherriminic acid biosynthesis and connects pigmentation and antifungal activity of the yeast Metschnikowia pulcherrima.</title>
        <authorList>
            <person name="Gore-Lloyd D."/>
            <person name="Sumann I."/>
            <person name="Brachmann A.O."/>
            <person name="Schneeberger K."/>
            <person name="Ortiz-Merino R.A."/>
            <person name="Moreno-Beltran M."/>
            <person name="Schlaefli M."/>
            <person name="Kirner P."/>
            <person name="Santos Kron A."/>
            <person name="Wolfe K.H."/>
            <person name="Piel J."/>
            <person name="Ahrens C.H."/>
            <person name="Henk D."/>
            <person name="Freimoser F.M."/>
        </authorList>
    </citation>
    <scope>NUCLEOTIDE SEQUENCE [LARGE SCALE GENOMIC DNA]</scope>
    <source>
        <strain evidence="13">APC 1.2</strain>
    </source>
</reference>
<protein>
    <submittedName>
        <fullName evidence="12">RNA polymerase I-specific transcription initiation factor RRN7</fullName>
    </submittedName>
</protein>
<dbReference type="EMBL" id="CP034458">
    <property type="protein sequence ID" value="QBM88882.1"/>
    <property type="molecule type" value="Genomic_DNA"/>
</dbReference>
<evidence type="ECO:0000313" key="12">
    <source>
        <dbReference type="EMBL" id="QBM88882.1"/>
    </source>
</evidence>
<keyword evidence="4" id="KW-0863">Zinc-finger</keyword>
<dbReference type="GO" id="GO:0003743">
    <property type="term" value="F:translation initiation factor activity"/>
    <property type="evidence" value="ECO:0007669"/>
    <property type="project" value="UniProtKB-KW"/>
</dbReference>
<keyword evidence="7" id="KW-0238">DNA-binding</keyword>
<feature type="domain" description="RRN7-type" evidence="10">
    <location>
        <begin position="6"/>
        <end position="39"/>
    </location>
</feature>
<comment type="similarity">
    <text evidence="2">Belongs to the RRN7/TAF1B family.</text>
</comment>